<reference evidence="2" key="1">
    <citation type="submission" date="2013-12" db="EMBL/GenBank/DDBJ databases">
        <title>The Genome Sequence of Aphanomyces astaci APO3.</title>
        <authorList>
            <consortium name="The Broad Institute Genomics Platform"/>
            <person name="Russ C."/>
            <person name="Tyler B."/>
            <person name="van West P."/>
            <person name="Dieguez-Uribeondo J."/>
            <person name="Young S.K."/>
            <person name="Zeng Q."/>
            <person name="Gargeya S."/>
            <person name="Fitzgerald M."/>
            <person name="Abouelleil A."/>
            <person name="Alvarado L."/>
            <person name="Chapman S.B."/>
            <person name="Gainer-Dewar J."/>
            <person name="Goldberg J."/>
            <person name="Griggs A."/>
            <person name="Gujja S."/>
            <person name="Hansen M."/>
            <person name="Howarth C."/>
            <person name="Imamovic A."/>
            <person name="Ireland A."/>
            <person name="Larimer J."/>
            <person name="McCowan C."/>
            <person name="Murphy C."/>
            <person name="Pearson M."/>
            <person name="Poon T.W."/>
            <person name="Priest M."/>
            <person name="Roberts A."/>
            <person name="Saif S."/>
            <person name="Shea T."/>
            <person name="Sykes S."/>
            <person name="Wortman J."/>
            <person name="Nusbaum C."/>
            <person name="Birren B."/>
        </authorList>
    </citation>
    <scope>NUCLEOTIDE SEQUENCE [LARGE SCALE GENOMIC DNA]</scope>
    <source>
        <strain evidence="2">APO3</strain>
    </source>
</reference>
<name>W4H8J9_APHAT</name>
<feature type="compositionally biased region" description="Pro residues" evidence="1">
    <location>
        <begin position="426"/>
        <end position="438"/>
    </location>
</feature>
<dbReference type="AlphaFoldDB" id="W4H8J9"/>
<dbReference type="GeneID" id="20803543"/>
<dbReference type="OrthoDB" id="568137at2759"/>
<protein>
    <recommendedName>
        <fullName evidence="3">Coiled-coil domain-containing protein 61</fullName>
    </recommendedName>
</protein>
<dbReference type="VEuPathDB" id="FungiDB:H257_01547"/>
<feature type="region of interest" description="Disordered" evidence="1">
    <location>
        <begin position="347"/>
        <end position="556"/>
    </location>
</feature>
<organism evidence="2">
    <name type="scientific">Aphanomyces astaci</name>
    <name type="common">Crayfish plague agent</name>
    <dbReference type="NCBI Taxonomy" id="112090"/>
    <lineage>
        <taxon>Eukaryota</taxon>
        <taxon>Sar</taxon>
        <taxon>Stramenopiles</taxon>
        <taxon>Oomycota</taxon>
        <taxon>Saprolegniomycetes</taxon>
        <taxon>Saprolegniales</taxon>
        <taxon>Verrucalvaceae</taxon>
        <taxon>Aphanomyces</taxon>
    </lineage>
</organism>
<feature type="compositionally biased region" description="Low complexity" evidence="1">
    <location>
        <begin position="439"/>
        <end position="471"/>
    </location>
</feature>
<gene>
    <name evidence="2" type="ORF">H257_01547</name>
</gene>
<evidence type="ECO:0000313" key="2">
    <source>
        <dbReference type="EMBL" id="ETV88242.1"/>
    </source>
</evidence>
<dbReference type="InterPro" id="IPR049733">
    <property type="entry name" value="CCDC61_N"/>
</dbReference>
<sequence>MDSERGLEASGSMCFHGVEYYVHVWVESDELHVQVEEQSVKGGADSDRWGAHFPSLCTRRFTADYMLTMDDIDIEELTKKTGNFKRFYTFVNMLMSALQHKSESVFIDLLTYSDLELYRKRKLGKSAPSTKLPDPVAALNNKRYLILTYAVEFDRVHYPLPLNFVETPSPAMLQRTIRRLKQTLLETRTSSIDDPANKTLASMQAENASLRLRIQQLQDTREDNQDDLSSSVVHLKRQLQAATTEHKELSTLYQQLRKESAKEIQALRDQLEDHTRRSQDAPDDSQYIQRIRQLERDLDRAADEQARLTSDLKQQVTDATRELNATSTTVQELQLKNRELLRQLAIQRTKSNPQPKSKVPIDRPKDVASPSSKYTKKPRRPGSAASSDSEGNFDKKPSSTLNFKRFDPTAYHHERQQKLRARSQSPKPPTPTRKPPPRSSGGYSSDSSAGYHSGASTSTTRRSRPPRTFSSQRETDARLSSPRQSTSVSKQRDRPPAVVAATRSPRRATTTKTTAADTRRTSSPRQGRPKMSSKVAVPNLDDSDDDSDRRRMMPSFVDIDNRLNALQQFLKDAKQSTPHKSIK</sequence>
<accession>W4H8J9</accession>
<dbReference type="STRING" id="112090.W4H8J9"/>
<evidence type="ECO:0008006" key="3">
    <source>
        <dbReference type="Google" id="ProtNLM"/>
    </source>
</evidence>
<dbReference type="RefSeq" id="XP_009823105.1">
    <property type="nucleotide sequence ID" value="XM_009824803.1"/>
</dbReference>
<feature type="compositionally biased region" description="Low complexity" evidence="1">
    <location>
        <begin position="496"/>
        <end position="525"/>
    </location>
</feature>
<dbReference type="EMBL" id="KI913115">
    <property type="protein sequence ID" value="ETV88242.1"/>
    <property type="molecule type" value="Genomic_DNA"/>
</dbReference>
<dbReference type="CDD" id="cd22284">
    <property type="entry name" value="HD_CCDC61_N"/>
    <property type="match status" value="1"/>
</dbReference>
<evidence type="ECO:0000256" key="1">
    <source>
        <dbReference type="SAM" id="MobiDB-lite"/>
    </source>
</evidence>
<feature type="compositionally biased region" description="Basic and acidic residues" evidence="1">
    <location>
        <begin position="404"/>
        <end position="417"/>
    </location>
</feature>
<proteinExistence type="predicted"/>